<dbReference type="AlphaFoldDB" id="A0A6N3EIL0"/>
<dbReference type="EMBL" id="CACRUB010000038">
    <property type="protein sequence ID" value="VYU40930.1"/>
    <property type="molecule type" value="Genomic_DNA"/>
</dbReference>
<protein>
    <submittedName>
        <fullName evidence="3">Amidophosphoribosyltransferase</fullName>
        <ecNumber evidence="3">2.4.2.14</ecNumber>
    </submittedName>
</protein>
<keyword evidence="3" id="KW-0328">Glycosyltransferase</keyword>
<name>A0A6N3EIL0_FLAPL</name>
<dbReference type="PANTHER" id="PTHR11907">
    <property type="entry name" value="AMIDOPHOSPHORIBOSYLTRANSFERASE"/>
    <property type="match status" value="1"/>
</dbReference>
<keyword evidence="2" id="KW-0315">Glutamine amidotransferase</keyword>
<dbReference type="CDD" id="cd06223">
    <property type="entry name" value="PRTases_typeI"/>
    <property type="match status" value="1"/>
</dbReference>
<dbReference type="GO" id="GO:0004044">
    <property type="term" value="F:amidophosphoribosyltransferase activity"/>
    <property type="evidence" value="ECO:0007669"/>
    <property type="project" value="UniProtKB-EC"/>
</dbReference>
<dbReference type="Gene3D" id="3.40.50.2020">
    <property type="match status" value="1"/>
</dbReference>
<proteinExistence type="predicted"/>
<evidence type="ECO:0000256" key="2">
    <source>
        <dbReference type="ARBA" id="ARBA00022962"/>
    </source>
</evidence>
<organism evidence="3">
    <name type="scientific">Flavonifractor plautii</name>
    <name type="common">Fusobacterium plautii</name>
    <dbReference type="NCBI Taxonomy" id="292800"/>
    <lineage>
        <taxon>Bacteria</taxon>
        <taxon>Bacillati</taxon>
        <taxon>Bacillota</taxon>
        <taxon>Clostridia</taxon>
        <taxon>Eubacteriales</taxon>
        <taxon>Oscillospiraceae</taxon>
        <taxon>Flavonifractor</taxon>
    </lineage>
</organism>
<keyword evidence="1 3" id="KW-0808">Transferase</keyword>
<dbReference type="SUPFAM" id="SSF53271">
    <property type="entry name" value="PRTase-like"/>
    <property type="match status" value="1"/>
</dbReference>
<sequence length="197" mass="21544">MLCGQSVYEARRRAGRLLAQTWPVEADVVIGIPDSGLDAAMGYAEESRIPYGVGLVKNRYIGRTFITPDQRSREQTVRIKLGALRSCVEGRRVVMIDDSTVRGTTSRQIVVLLREAGAVQVHLRISAPPFITPCYFGTDIPDSEHLIAHDRSPEEICALTGADSLGFLPLKVLHQIAPDAGCGFCDGCFTGNYPIRL</sequence>
<dbReference type="InterPro" id="IPR000836">
    <property type="entry name" value="PRTase_dom"/>
</dbReference>
<dbReference type="InterPro" id="IPR029057">
    <property type="entry name" value="PRTase-like"/>
</dbReference>
<evidence type="ECO:0000313" key="3">
    <source>
        <dbReference type="EMBL" id="VYU40930.1"/>
    </source>
</evidence>
<evidence type="ECO:0000256" key="1">
    <source>
        <dbReference type="ARBA" id="ARBA00022679"/>
    </source>
</evidence>
<gene>
    <name evidence="3" type="primary">purF_2</name>
    <name evidence="3" type="ORF">FPLFYP42_02202</name>
</gene>
<accession>A0A6N3EIL0</accession>
<dbReference type="EC" id="2.4.2.14" evidence="3"/>
<dbReference type="Gene3D" id="3.60.20.10">
    <property type="entry name" value="Glutamine Phosphoribosylpyrophosphate, subunit 1, domain 1"/>
    <property type="match status" value="1"/>
</dbReference>
<reference evidence="3" key="1">
    <citation type="submission" date="2019-11" db="EMBL/GenBank/DDBJ databases">
        <authorList>
            <person name="Feng L."/>
        </authorList>
    </citation>
    <scope>NUCLEOTIDE SEQUENCE</scope>
    <source>
        <strain evidence="3">FplautiiLFYP42</strain>
    </source>
</reference>
<dbReference type="InterPro" id="IPR029055">
    <property type="entry name" value="Ntn_hydrolases_N"/>
</dbReference>